<name>A0A143PVX1_LUTPR</name>
<evidence type="ECO:0000313" key="3">
    <source>
        <dbReference type="Proteomes" id="UP000076079"/>
    </source>
</evidence>
<evidence type="ECO:0000313" key="2">
    <source>
        <dbReference type="EMBL" id="AMY12732.1"/>
    </source>
</evidence>
<dbReference type="RefSeq" id="WP_234800618.1">
    <property type="nucleotide sequence ID" value="NZ_CP015136.1"/>
</dbReference>
<dbReference type="Proteomes" id="UP000076079">
    <property type="component" value="Chromosome"/>
</dbReference>
<reference evidence="2 3" key="1">
    <citation type="journal article" date="2016" name="Genome Announc.">
        <title>First Complete Genome Sequence of a Subdivision 6 Acidobacterium Strain.</title>
        <authorList>
            <person name="Huang S."/>
            <person name="Vieira S."/>
            <person name="Bunk B."/>
            <person name="Riedel T."/>
            <person name="Sproer C."/>
            <person name="Overmann J."/>
        </authorList>
    </citation>
    <scope>NUCLEOTIDE SEQUENCE [LARGE SCALE GENOMIC DNA]</scope>
    <source>
        <strain evidence="3">DSM 100886 HEG_-6_39</strain>
    </source>
</reference>
<gene>
    <name evidence="2" type="primary">crtM_1</name>
    <name evidence="2" type="ORF">LuPra_06014</name>
</gene>
<keyword evidence="1 2" id="KW-0808">Transferase</keyword>
<proteinExistence type="predicted"/>
<dbReference type="STRING" id="1855912.LuPra_06014"/>
<dbReference type="SFLD" id="SFLDG01018">
    <property type="entry name" value="Squalene/Phytoene_Synthase_Lik"/>
    <property type="match status" value="1"/>
</dbReference>
<evidence type="ECO:0000256" key="1">
    <source>
        <dbReference type="ARBA" id="ARBA00022679"/>
    </source>
</evidence>
<dbReference type="PATRIC" id="fig|1813736.3.peg.6318"/>
<organism evidence="2 3">
    <name type="scientific">Luteitalea pratensis</name>
    <dbReference type="NCBI Taxonomy" id="1855912"/>
    <lineage>
        <taxon>Bacteria</taxon>
        <taxon>Pseudomonadati</taxon>
        <taxon>Acidobacteriota</taxon>
        <taxon>Vicinamibacteria</taxon>
        <taxon>Vicinamibacterales</taxon>
        <taxon>Vicinamibacteraceae</taxon>
        <taxon>Luteitalea</taxon>
    </lineage>
</organism>
<accession>A0A143PVX1</accession>
<dbReference type="PANTHER" id="PTHR31480">
    <property type="entry name" value="BIFUNCTIONAL LYCOPENE CYCLASE/PHYTOENE SYNTHASE"/>
    <property type="match status" value="1"/>
</dbReference>
<dbReference type="GO" id="GO:0051996">
    <property type="term" value="F:squalene synthase [NAD(P)H] activity"/>
    <property type="evidence" value="ECO:0007669"/>
    <property type="project" value="InterPro"/>
</dbReference>
<dbReference type="GO" id="GO:0004311">
    <property type="term" value="F:geranylgeranyl diphosphate synthase activity"/>
    <property type="evidence" value="ECO:0007669"/>
    <property type="project" value="InterPro"/>
</dbReference>
<protein>
    <submittedName>
        <fullName evidence="2">Dehydrosqualene synthase</fullName>
        <ecNumber evidence="2">2.5.1.96</ecNumber>
    </submittedName>
</protein>
<dbReference type="InterPro" id="IPR017828">
    <property type="entry name" value="SQ_synth_HpnD-like"/>
</dbReference>
<dbReference type="InterPro" id="IPR019845">
    <property type="entry name" value="Squalene/phytoene_synthase_CS"/>
</dbReference>
<dbReference type="GO" id="GO:0016117">
    <property type="term" value="P:carotenoid biosynthetic process"/>
    <property type="evidence" value="ECO:0007669"/>
    <property type="project" value="InterPro"/>
</dbReference>
<dbReference type="InterPro" id="IPR002060">
    <property type="entry name" value="Squ/phyt_synthse"/>
</dbReference>
<dbReference type="EC" id="2.5.1.96" evidence="2"/>
<dbReference type="SFLD" id="SFLDG01212">
    <property type="entry name" value="Phytoene_synthase_like"/>
    <property type="match status" value="1"/>
</dbReference>
<dbReference type="PROSITE" id="PS01044">
    <property type="entry name" value="SQUALEN_PHYTOEN_SYN_1"/>
    <property type="match status" value="1"/>
</dbReference>
<dbReference type="AlphaFoldDB" id="A0A143PVX1"/>
<dbReference type="SUPFAM" id="SSF48576">
    <property type="entry name" value="Terpenoid synthases"/>
    <property type="match status" value="1"/>
</dbReference>
<dbReference type="Pfam" id="PF00494">
    <property type="entry name" value="SQS_PSY"/>
    <property type="match status" value="1"/>
</dbReference>
<dbReference type="PROSITE" id="PS01045">
    <property type="entry name" value="SQUALEN_PHYTOEN_SYN_2"/>
    <property type="match status" value="1"/>
</dbReference>
<dbReference type="CDD" id="cd00683">
    <property type="entry name" value="Trans_IPPS_HH"/>
    <property type="match status" value="1"/>
</dbReference>
<reference evidence="3" key="2">
    <citation type="submission" date="2016-04" db="EMBL/GenBank/DDBJ databases">
        <title>First Complete Genome Sequence of a Subdivision 6 Acidobacterium.</title>
        <authorList>
            <person name="Huang S."/>
            <person name="Vieira S."/>
            <person name="Bunk B."/>
            <person name="Riedel T."/>
            <person name="Sproeer C."/>
            <person name="Overmann J."/>
        </authorList>
    </citation>
    <scope>NUCLEOTIDE SEQUENCE [LARGE SCALE GENOMIC DNA]</scope>
    <source>
        <strain evidence="3">DSM 100886 HEG_-6_39</strain>
    </source>
</reference>
<dbReference type="NCBIfam" id="TIGR03465">
    <property type="entry name" value="HpnD"/>
    <property type="match status" value="1"/>
</dbReference>
<sequence length="305" mass="33835">MKAGLGEPALPSPQVARIDPVTVGRDTNFALSFLALSADRREAITAVWDFCRAVDDEVDEHEERPLAERAAGLQRWREEVTACFDGGRPRTPQGDALQRVVRRFPVQRLPFEQLIDGCAMDLEPTRFATFCDLRAYCYKVASTVGLICIEIFGYRNPGTRRYAEELGLALQLTNILRDVPSDLARGRLYLPLDELAAHGVTEGDLRAGRLTPAISALLERQALRAREQFARAEAALPPEDARRLVAARIMGAIYRDLLTRIAAREYDVFAGRVRVPGFHKARLALGTWMRTMASSSASGGLRVAK</sequence>
<dbReference type="EMBL" id="CP015136">
    <property type="protein sequence ID" value="AMY12732.1"/>
    <property type="molecule type" value="Genomic_DNA"/>
</dbReference>
<keyword evidence="3" id="KW-1185">Reference proteome</keyword>
<dbReference type="Gene3D" id="1.10.600.10">
    <property type="entry name" value="Farnesyl Diphosphate Synthase"/>
    <property type="match status" value="1"/>
</dbReference>
<dbReference type="InterPro" id="IPR008949">
    <property type="entry name" value="Isoprenoid_synthase_dom_sf"/>
</dbReference>
<dbReference type="KEGG" id="abac:LuPra_06014"/>
<dbReference type="SFLD" id="SFLDS00005">
    <property type="entry name" value="Isoprenoid_Synthase_Type_I"/>
    <property type="match status" value="1"/>
</dbReference>
<dbReference type="InterPro" id="IPR033904">
    <property type="entry name" value="Trans_IPPS_HH"/>
</dbReference>
<dbReference type="InterPro" id="IPR044843">
    <property type="entry name" value="Trans_IPPS_bact-type"/>
</dbReference>